<dbReference type="AlphaFoldDB" id="C6SMC7"/>
<name>C6SMC7_NEIME</name>
<organism evidence="1">
    <name type="scientific">Neisseria meningitidis alpha275</name>
    <dbReference type="NCBI Taxonomy" id="295996"/>
    <lineage>
        <taxon>Bacteria</taxon>
        <taxon>Pseudomonadati</taxon>
        <taxon>Pseudomonadota</taxon>
        <taxon>Betaproteobacteria</taxon>
        <taxon>Neisseriales</taxon>
        <taxon>Neisseriaceae</taxon>
        <taxon>Neisseria</taxon>
    </lineage>
</organism>
<reference evidence="1" key="1">
    <citation type="journal article" date="2008" name="Proc. Natl. Acad. Sci. U.S.A.">
        <title>Whole-genome comparison of disease and carriage strains provides insights into virulence evolution in Neisseria meningitidis.</title>
        <authorList>
            <person name="Schoen C."/>
            <person name="Blom J."/>
            <person name="Claus H."/>
            <person name="Schramm-Glueck A."/>
            <person name="Brandt P."/>
            <person name="Mueller T."/>
            <person name="Goesmann A."/>
            <person name="Joseph B."/>
            <person name="Konietzny S."/>
            <person name="Kurzai O."/>
            <person name="Schmitt C."/>
            <person name="Friedrich T."/>
            <person name="Linke B."/>
            <person name="Vogel U."/>
            <person name="Frosch M."/>
        </authorList>
    </citation>
    <scope>NUCLEOTIDE SEQUENCE</scope>
    <source>
        <strain evidence="1">Alpha275</strain>
    </source>
</reference>
<dbReference type="EMBL" id="AM889138">
    <property type="protein sequence ID" value="CBA09662.1"/>
    <property type="molecule type" value="Genomic_DNA"/>
</dbReference>
<gene>
    <name evidence="1" type="ORF">NMW_2106</name>
</gene>
<accession>C6SMC7</accession>
<sequence>MLIHYKSSLKQCRLKRKSVSDGISTIKRRAVYLNL</sequence>
<proteinExistence type="predicted"/>
<evidence type="ECO:0000313" key="1">
    <source>
        <dbReference type="EMBL" id="CBA09662.1"/>
    </source>
</evidence>
<protein>
    <submittedName>
        <fullName evidence="1">Uncharacterized protein</fullName>
    </submittedName>
</protein>